<comment type="caution">
    <text evidence="2">The sequence shown here is derived from an EMBL/GenBank/DDBJ whole genome shotgun (WGS) entry which is preliminary data.</text>
</comment>
<proteinExistence type="predicted"/>
<keyword evidence="1" id="KW-0472">Membrane</keyword>
<keyword evidence="1" id="KW-1133">Transmembrane helix</keyword>
<accession>A0A0W8F2U8</accession>
<gene>
    <name evidence="2" type="ORF">ASZ90_015176</name>
</gene>
<feature type="transmembrane region" description="Helical" evidence="1">
    <location>
        <begin position="7"/>
        <end position="25"/>
    </location>
</feature>
<dbReference type="AlphaFoldDB" id="A0A0W8F2U8"/>
<evidence type="ECO:0000256" key="1">
    <source>
        <dbReference type="SAM" id="Phobius"/>
    </source>
</evidence>
<evidence type="ECO:0000313" key="2">
    <source>
        <dbReference type="EMBL" id="KUG15183.1"/>
    </source>
</evidence>
<protein>
    <submittedName>
        <fullName evidence="2">Uncharacterized protein</fullName>
    </submittedName>
</protein>
<sequence length="85" mass="9917">MDVMNLRLWVIFYLICFVAVLWATFLLVQGFMLVVSMSLVAIVIGFNFFLLFAEIRSHIRKKKEMQEFISASLLNSSDTTVHKRQ</sequence>
<dbReference type="EMBL" id="LNQE01001579">
    <property type="protein sequence ID" value="KUG15183.1"/>
    <property type="molecule type" value="Genomic_DNA"/>
</dbReference>
<feature type="transmembrane region" description="Helical" evidence="1">
    <location>
        <begin position="31"/>
        <end position="53"/>
    </location>
</feature>
<keyword evidence="1" id="KW-0812">Transmembrane</keyword>
<organism evidence="2">
    <name type="scientific">hydrocarbon metagenome</name>
    <dbReference type="NCBI Taxonomy" id="938273"/>
    <lineage>
        <taxon>unclassified sequences</taxon>
        <taxon>metagenomes</taxon>
        <taxon>ecological metagenomes</taxon>
    </lineage>
</organism>
<name>A0A0W8F2U8_9ZZZZ</name>
<reference evidence="2" key="1">
    <citation type="journal article" date="2015" name="Proc. Natl. Acad. Sci. U.S.A.">
        <title>Networks of energetic and metabolic interactions define dynamics in microbial communities.</title>
        <authorList>
            <person name="Embree M."/>
            <person name="Liu J.K."/>
            <person name="Al-Bassam M.M."/>
            <person name="Zengler K."/>
        </authorList>
    </citation>
    <scope>NUCLEOTIDE SEQUENCE</scope>
</reference>